<proteinExistence type="predicted"/>
<accession>A0ABQ9CI71</accession>
<protein>
    <submittedName>
        <fullName evidence="1">Uncharacterized protein</fullName>
    </submittedName>
</protein>
<name>A0ABQ9CI71_9ROSI</name>
<evidence type="ECO:0000313" key="2">
    <source>
        <dbReference type="Proteomes" id="UP001141253"/>
    </source>
</evidence>
<dbReference type="EMBL" id="JAPFFI010000003">
    <property type="protein sequence ID" value="KAJ6398008.1"/>
    <property type="molecule type" value="Genomic_DNA"/>
</dbReference>
<comment type="caution">
    <text evidence="1">The sequence shown here is derived from an EMBL/GenBank/DDBJ whole genome shotgun (WGS) entry which is preliminary data.</text>
</comment>
<evidence type="ECO:0000313" key="1">
    <source>
        <dbReference type="EMBL" id="KAJ6398008.1"/>
    </source>
</evidence>
<keyword evidence="2" id="KW-1185">Reference proteome</keyword>
<gene>
    <name evidence="1" type="ORF">OIU77_018925</name>
</gene>
<reference evidence="1" key="2">
    <citation type="journal article" date="2023" name="Int. J. Mol. Sci.">
        <title>De Novo Assembly and Annotation of 11 Diverse Shrub Willow (Salix) Genomes Reveals Novel Gene Organization in Sex-Linked Regions.</title>
        <authorList>
            <person name="Hyden B."/>
            <person name="Feng K."/>
            <person name="Yates T.B."/>
            <person name="Jawdy S."/>
            <person name="Cereghino C."/>
            <person name="Smart L.B."/>
            <person name="Muchero W."/>
        </authorList>
    </citation>
    <scope>NUCLEOTIDE SEQUENCE</scope>
    <source>
        <tissue evidence="1">Shoot tip</tissue>
    </source>
</reference>
<dbReference type="Proteomes" id="UP001141253">
    <property type="component" value="Chromosome 5"/>
</dbReference>
<reference evidence="1" key="1">
    <citation type="submission" date="2022-10" db="EMBL/GenBank/DDBJ databases">
        <authorList>
            <person name="Hyden B.L."/>
            <person name="Feng K."/>
            <person name="Yates T."/>
            <person name="Jawdy S."/>
            <person name="Smart L.B."/>
            <person name="Muchero W."/>
        </authorList>
    </citation>
    <scope>NUCLEOTIDE SEQUENCE</scope>
    <source>
        <tissue evidence="1">Shoot tip</tissue>
    </source>
</reference>
<sequence length="117" mass="12872">MFVNSDTEVFAIVFSCHDAGPPAILRLTLEVGLFFFELSEEEDIFSLDPVELVPNLERLIGVEVTLSNRSRGGEERLGELWVEIVLDQLLIVGREADTRGLGERTRCCGGGGAEADF</sequence>
<organism evidence="1 2">
    <name type="scientific">Salix suchowensis</name>
    <dbReference type="NCBI Taxonomy" id="1278906"/>
    <lineage>
        <taxon>Eukaryota</taxon>
        <taxon>Viridiplantae</taxon>
        <taxon>Streptophyta</taxon>
        <taxon>Embryophyta</taxon>
        <taxon>Tracheophyta</taxon>
        <taxon>Spermatophyta</taxon>
        <taxon>Magnoliopsida</taxon>
        <taxon>eudicotyledons</taxon>
        <taxon>Gunneridae</taxon>
        <taxon>Pentapetalae</taxon>
        <taxon>rosids</taxon>
        <taxon>fabids</taxon>
        <taxon>Malpighiales</taxon>
        <taxon>Salicaceae</taxon>
        <taxon>Saliceae</taxon>
        <taxon>Salix</taxon>
    </lineage>
</organism>